<protein>
    <submittedName>
        <fullName evidence="1">Uncharacterized protein</fullName>
    </submittedName>
</protein>
<organism evidence="1 2">
    <name type="scientific">Labrus bergylta</name>
    <name type="common">ballan wrasse</name>
    <dbReference type="NCBI Taxonomy" id="56723"/>
    <lineage>
        <taxon>Eukaryota</taxon>
        <taxon>Metazoa</taxon>
        <taxon>Chordata</taxon>
        <taxon>Craniata</taxon>
        <taxon>Vertebrata</taxon>
        <taxon>Euteleostomi</taxon>
        <taxon>Actinopterygii</taxon>
        <taxon>Neopterygii</taxon>
        <taxon>Teleostei</taxon>
        <taxon>Neoteleostei</taxon>
        <taxon>Acanthomorphata</taxon>
        <taxon>Eupercaria</taxon>
        <taxon>Labriformes</taxon>
        <taxon>Labridae</taxon>
        <taxon>Labrus</taxon>
    </lineage>
</organism>
<accession>A0A3Q3F0C3</accession>
<evidence type="ECO:0000313" key="2">
    <source>
        <dbReference type="Proteomes" id="UP000261660"/>
    </source>
</evidence>
<keyword evidence="2" id="KW-1185">Reference proteome</keyword>
<dbReference type="Ensembl" id="ENSLBET00000013901.1">
    <property type="protein sequence ID" value="ENSLBEP00000013201.1"/>
    <property type="gene ID" value="ENSLBEG00000010160.1"/>
</dbReference>
<dbReference type="InParanoid" id="A0A3Q3F0C3"/>
<proteinExistence type="predicted"/>
<sequence>MCVCVVFYDLSVKSCHAGRVDDANLCSSRCLPQLIGGFLFYYLYFYRCNGIKCNSNEGFQYKTHNMHDISKHPSPPTNTTPTHDYMVVIF</sequence>
<reference evidence="1" key="2">
    <citation type="submission" date="2025-09" db="UniProtKB">
        <authorList>
            <consortium name="Ensembl"/>
        </authorList>
    </citation>
    <scope>IDENTIFICATION</scope>
</reference>
<dbReference type="AlphaFoldDB" id="A0A3Q3F0C3"/>
<evidence type="ECO:0000313" key="1">
    <source>
        <dbReference type="Ensembl" id="ENSLBEP00000013201.1"/>
    </source>
</evidence>
<dbReference type="Proteomes" id="UP000261660">
    <property type="component" value="Unplaced"/>
</dbReference>
<name>A0A3Q3F0C3_9LABR</name>
<reference evidence="1" key="1">
    <citation type="submission" date="2025-08" db="UniProtKB">
        <authorList>
            <consortium name="Ensembl"/>
        </authorList>
    </citation>
    <scope>IDENTIFICATION</scope>
</reference>